<organism evidence="9 10">
    <name type="scientific">Paenibacillus sacheonensis</name>
    <dbReference type="NCBI Taxonomy" id="742054"/>
    <lineage>
        <taxon>Bacteria</taxon>
        <taxon>Bacillati</taxon>
        <taxon>Bacillota</taxon>
        <taxon>Bacilli</taxon>
        <taxon>Bacillales</taxon>
        <taxon>Paenibacillaceae</taxon>
        <taxon>Paenibacillus</taxon>
    </lineage>
</organism>
<dbReference type="AlphaFoldDB" id="A0A7X5BYQ7"/>
<evidence type="ECO:0000256" key="8">
    <source>
        <dbReference type="SAM" id="Phobius"/>
    </source>
</evidence>
<gene>
    <name evidence="9" type="ORF">GT003_00190</name>
</gene>
<dbReference type="GO" id="GO:0009847">
    <property type="term" value="P:spore germination"/>
    <property type="evidence" value="ECO:0007669"/>
    <property type="project" value="InterPro"/>
</dbReference>
<keyword evidence="3" id="KW-0813">Transport</keyword>
<comment type="subcellular location">
    <subcellularLocation>
        <location evidence="1">Membrane</location>
        <topology evidence="1">Multi-pass membrane protein</topology>
    </subcellularLocation>
</comment>
<dbReference type="Proteomes" id="UP000558113">
    <property type="component" value="Unassembled WGS sequence"/>
</dbReference>
<evidence type="ECO:0000313" key="10">
    <source>
        <dbReference type="Proteomes" id="UP000558113"/>
    </source>
</evidence>
<dbReference type="OrthoDB" id="2446105at2"/>
<evidence type="ECO:0000256" key="1">
    <source>
        <dbReference type="ARBA" id="ARBA00004141"/>
    </source>
</evidence>
<evidence type="ECO:0000256" key="2">
    <source>
        <dbReference type="ARBA" id="ARBA00007998"/>
    </source>
</evidence>
<dbReference type="NCBIfam" id="TIGR00912">
    <property type="entry name" value="2A0309"/>
    <property type="match status" value="1"/>
</dbReference>
<feature type="transmembrane region" description="Helical" evidence="8">
    <location>
        <begin position="304"/>
        <end position="325"/>
    </location>
</feature>
<keyword evidence="6 8" id="KW-1133">Transmembrane helix</keyword>
<keyword evidence="4" id="KW-0309">Germination</keyword>
<accession>A0A7X5BYQ7</accession>
<dbReference type="Pfam" id="PF03845">
    <property type="entry name" value="Spore_permease"/>
    <property type="match status" value="1"/>
</dbReference>
<dbReference type="PANTHER" id="PTHR34975">
    <property type="entry name" value="SPORE GERMINATION PROTEIN A2"/>
    <property type="match status" value="1"/>
</dbReference>
<evidence type="ECO:0000313" key="9">
    <source>
        <dbReference type="EMBL" id="NBC67410.1"/>
    </source>
</evidence>
<dbReference type="InterPro" id="IPR004761">
    <property type="entry name" value="Spore_GerAB"/>
</dbReference>
<feature type="transmembrane region" description="Helical" evidence="8">
    <location>
        <begin position="147"/>
        <end position="167"/>
    </location>
</feature>
<dbReference type="RefSeq" id="WP_161693181.1">
    <property type="nucleotide sequence ID" value="NZ_JAAAMU010000001.1"/>
</dbReference>
<feature type="transmembrane region" description="Helical" evidence="8">
    <location>
        <begin position="222"/>
        <end position="243"/>
    </location>
</feature>
<name>A0A7X5BYQ7_9BACL</name>
<feature type="transmembrane region" description="Helical" evidence="8">
    <location>
        <begin position="115"/>
        <end position="138"/>
    </location>
</feature>
<feature type="transmembrane region" description="Helical" evidence="8">
    <location>
        <begin position="272"/>
        <end position="292"/>
    </location>
</feature>
<keyword evidence="7 8" id="KW-0472">Membrane</keyword>
<keyword evidence="5 8" id="KW-0812">Transmembrane</keyword>
<reference evidence="9 10" key="1">
    <citation type="submission" date="2020-01" db="EMBL/GenBank/DDBJ databases">
        <title>Paenibacillus soybeanensis sp. nov. isolated from the nodules of soybean (Glycine max(L.) Merr).</title>
        <authorList>
            <person name="Wang H."/>
        </authorList>
    </citation>
    <scope>NUCLEOTIDE SEQUENCE [LARGE SCALE GENOMIC DNA]</scope>
    <source>
        <strain evidence="9 10">DSM 23054</strain>
    </source>
</reference>
<feature type="transmembrane region" description="Helical" evidence="8">
    <location>
        <begin position="44"/>
        <end position="65"/>
    </location>
</feature>
<feature type="transmembrane region" description="Helical" evidence="8">
    <location>
        <begin position="91"/>
        <end position="109"/>
    </location>
</feature>
<evidence type="ECO:0000256" key="6">
    <source>
        <dbReference type="ARBA" id="ARBA00022989"/>
    </source>
</evidence>
<comment type="similarity">
    <text evidence="2">Belongs to the amino acid-polyamine-organocation (APC) superfamily. Spore germination protein (SGP) (TC 2.A.3.9) family.</text>
</comment>
<dbReference type="EMBL" id="JAAAMU010000001">
    <property type="protein sequence ID" value="NBC67410.1"/>
    <property type="molecule type" value="Genomic_DNA"/>
</dbReference>
<feature type="transmembrane region" description="Helical" evidence="8">
    <location>
        <begin position="337"/>
        <end position="357"/>
    </location>
</feature>
<proteinExistence type="inferred from homology"/>
<comment type="caution">
    <text evidence="9">The sequence shown here is derived from an EMBL/GenBank/DDBJ whole genome shotgun (WGS) entry which is preliminary data.</text>
</comment>
<dbReference type="Gene3D" id="1.20.1740.10">
    <property type="entry name" value="Amino acid/polyamine transporter I"/>
    <property type="match status" value="1"/>
</dbReference>
<sequence>MEATVNAPKVSKPQLFFLIIKTQIGIGLLSLPSDIHHLAKRDSWISVLAAGMVIQIVLFAYWLLLRQFPNQSMGQITERILGPYAGKAVNVAYYVFFILIASYASTLYVQLIQLWMLPLTPGWVLFLLIVGTSVYLAVDRLDVIARFFVLASILFAVLLLISVMNFMNPVHLSNLLPVGRSGTMPVLQGSERTFFAMLGFEVTLYFYAQVEGNRAGMLRVMSLANAFVTLFYTYFVFLCLIGFSPVALEQINEPVLFILKGLAYRLIDRIDLIFLTIWIIPMTATIVSYLSLAGRSLTARRPAYRKLVALSGVLVFATGWCLSTIEQMKSFSQWLEYGYFLMITAVPAILWLASLLVRNKEKAGAA</sequence>
<keyword evidence="10" id="KW-1185">Reference proteome</keyword>
<evidence type="ECO:0000256" key="7">
    <source>
        <dbReference type="ARBA" id="ARBA00023136"/>
    </source>
</evidence>
<dbReference type="PANTHER" id="PTHR34975:SF2">
    <property type="entry name" value="SPORE GERMINATION PROTEIN A2"/>
    <property type="match status" value="1"/>
</dbReference>
<evidence type="ECO:0000256" key="4">
    <source>
        <dbReference type="ARBA" id="ARBA00022544"/>
    </source>
</evidence>
<protein>
    <submittedName>
        <fullName evidence="9">GerAB/ArcD/ProY family transporter</fullName>
    </submittedName>
</protein>
<evidence type="ECO:0000256" key="5">
    <source>
        <dbReference type="ARBA" id="ARBA00022692"/>
    </source>
</evidence>
<feature type="transmembrane region" description="Helical" evidence="8">
    <location>
        <begin position="193"/>
        <end position="210"/>
    </location>
</feature>
<evidence type="ECO:0000256" key="3">
    <source>
        <dbReference type="ARBA" id="ARBA00022448"/>
    </source>
</evidence>
<dbReference type="GO" id="GO:0016020">
    <property type="term" value="C:membrane"/>
    <property type="evidence" value="ECO:0007669"/>
    <property type="project" value="UniProtKB-SubCell"/>
</dbReference>